<feature type="region of interest" description="Disordered" evidence="2">
    <location>
        <begin position="1"/>
        <end position="40"/>
    </location>
</feature>
<feature type="compositionally biased region" description="Polar residues" evidence="2">
    <location>
        <begin position="463"/>
        <end position="472"/>
    </location>
</feature>
<sequence length="660" mass="73996">FPASPGMPIFPVSPERVAGTKPPYNGQTASSPSLPDLRSSPVRRFHHRRNDSDISVQGLAAMFENLEVKDFKEAQARYQNSLEKQQAKHTAIVKDLERKHAQALGRHEVRIEELSNELKKAREALNDTVSKEAYNKQREYAREEIAKAQRHSEEQRQARKHEKLVPANKHLEEKYEQYKADYRKANTQALQLSRRYGDLHSELLKKERELAAQQTRAEQQEAQAKQYKDEVYTLEVNLSATENNMREELMAMEEKLKAIEQERDALKASLKEEEVARIAAEGRIPLPITTADEHDEFASPPPSPRKPRTNEQGDDKENVAPKKSSVDLRMLQKELAAEKRLRERAEAQIDFMKMECQFQCCSCRIADLKGTSYVHDDSCANEMERIKSTIPLPTPPPSCNGDHMEDVVKEVPVTDHSVSRPITPPVKQAPVQAEEAVIEFSPTTGTFKAIPSPEKAKPERTSTPEPASTAQASLPEPKLDSSPWAPAVESTVIRATVSPPPFRAISRQTEAKAVHDFSIHEDAVEDEEENETPAGYEPQTPLHNAPGPALHPSTYFTRTITTTTTIPIHFSPMTPHTKGTNNPLTPSTIAHMPTNSSSNPLQDLRLNALPFDREAALEQIRQRRGRARSMAAGQATPGKQMLEGVGPRRDISAPVSKMRQ</sequence>
<evidence type="ECO:0000256" key="2">
    <source>
        <dbReference type="SAM" id="MobiDB-lite"/>
    </source>
</evidence>
<evidence type="ECO:0000313" key="3">
    <source>
        <dbReference type="EMBL" id="KAF2204895.1"/>
    </source>
</evidence>
<dbReference type="PANTHER" id="PTHR42041:SF1">
    <property type="entry name" value="DNA ENDONUCLEASE ACTIVATOR CTP1 C-TERMINAL DOMAIN-CONTAINING PROTEIN"/>
    <property type="match status" value="1"/>
</dbReference>
<dbReference type="OrthoDB" id="4495335at2759"/>
<feature type="coiled-coil region" evidence="1">
    <location>
        <begin position="68"/>
        <end position="276"/>
    </location>
</feature>
<keyword evidence="1" id="KW-0175">Coiled coil</keyword>
<dbReference type="AlphaFoldDB" id="A0A9P4JTI4"/>
<organism evidence="3 4">
    <name type="scientific">Delitschia confertaspora ATCC 74209</name>
    <dbReference type="NCBI Taxonomy" id="1513339"/>
    <lineage>
        <taxon>Eukaryota</taxon>
        <taxon>Fungi</taxon>
        <taxon>Dikarya</taxon>
        <taxon>Ascomycota</taxon>
        <taxon>Pezizomycotina</taxon>
        <taxon>Dothideomycetes</taxon>
        <taxon>Pleosporomycetidae</taxon>
        <taxon>Pleosporales</taxon>
        <taxon>Delitschiaceae</taxon>
        <taxon>Delitschia</taxon>
    </lineage>
</organism>
<keyword evidence="4" id="KW-1185">Reference proteome</keyword>
<gene>
    <name evidence="3" type="ORF">GQ43DRAFT_363586</name>
</gene>
<feature type="compositionally biased region" description="Basic and acidic residues" evidence="2">
    <location>
        <begin position="308"/>
        <end position="327"/>
    </location>
</feature>
<feature type="region of interest" description="Disordered" evidence="2">
    <location>
        <begin position="523"/>
        <end position="554"/>
    </location>
</feature>
<comment type="caution">
    <text evidence="3">The sequence shown here is derived from an EMBL/GenBank/DDBJ whole genome shotgun (WGS) entry which is preliminary data.</text>
</comment>
<name>A0A9P4JTI4_9PLEO</name>
<feature type="region of interest" description="Disordered" evidence="2">
    <location>
        <begin position="286"/>
        <end position="327"/>
    </location>
</feature>
<dbReference type="PANTHER" id="PTHR42041">
    <property type="entry name" value="DNA ENDONUCLEASE ACTIVATOR CTP1 C-TERMINAL DOMAIN-CONTAINING PROTEIN"/>
    <property type="match status" value="1"/>
</dbReference>
<feature type="region of interest" description="Disordered" evidence="2">
    <location>
        <begin position="622"/>
        <end position="660"/>
    </location>
</feature>
<feature type="region of interest" description="Disordered" evidence="2">
    <location>
        <begin position="442"/>
        <end position="483"/>
    </location>
</feature>
<proteinExistence type="predicted"/>
<protein>
    <submittedName>
        <fullName evidence="3">Uncharacterized protein</fullName>
    </submittedName>
</protein>
<dbReference type="Proteomes" id="UP000799536">
    <property type="component" value="Unassembled WGS sequence"/>
</dbReference>
<evidence type="ECO:0000256" key="1">
    <source>
        <dbReference type="SAM" id="Coils"/>
    </source>
</evidence>
<feature type="non-terminal residue" evidence="3">
    <location>
        <position position="1"/>
    </location>
</feature>
<accession>A0A9P4JTI4</accession>
<feature type="coiled-coil region" evidence="1">
    <location>
        <begin position="328"/>
        <end position="355"/>
    </location>
</feature>
<dbReference type="EMBL" id="ML993866">
    <property type="protein sequence ID" value="KAF2204895.1"/>
    <property type="molecule type" value="Genomic_DNA"/>
</dbReference>
<evidence type="ECO:0000313" key="4">
    <source>
        <dbReference type="Proteomes" id="UP000799536"/>
    </source>
</evidence>
<feature type="compositionally biased region" description="Low complexity" evidence="2">
    <location>
        <begin position="30"/>
        <end position="40"/>
    </location>
</feature>
<reference evidence="3" key="1">
    <citation type="journal article" date="2020" name="Stud. Mycol.">
        <title>101 Dothideomycetes genomes: a test case for predicting lifestyles and emergence of pathogens.</title>
        <authorList>
            <person name="Haridas S."/>
            <person name="Albert R."/>
            <person name="Binder M."/>
            <person name="Bloem J."/>
            <person name="Labutti K."/>
            <person name="Salamov A."/>
            <person name="Andreopoulos B."/>
            <person name="Baker S."/>
            <person name="Barry K."/>
            <person name="Bills G."/>
            <person name="Bluhm B."/>
            <person name="Cannon C."/>
            <person name="Castanera R."/>
            <person name="Culley D."/>
            <person name="Daum C."/>
            <person name="Ezra D."/>
            <person name="Gonzalez J."/>
            <person name="Henrissat B."/>
            <person name="Kuo A."/>
            <person name="Liang C."/>
            <person name="Lipzen A."/>
            <person name="Lutzoni F."/>
            <person name="Magnuson J."/>
            <person name="Mondo S."/>
            <person name="Nolan M."/>
            <person name="Ohm R."/>
            <person name="Pangilinan J."/>
            <person name="Park H.-J."/>
            <person name="Ramirez L."/>
            <person name="Alfaro M."/>
            <person name="Sun H."/>
            <person name="Tritt A."/>
            <person name="Yoshinaga Y."/>
            <person name="Zwiers L.-H."/>
            <person name="Turgeon B."/>
            <person name="Goodwin S."/>
            <person name="Spatafora J."/>
            <person name="Crous P."/>
            <person name="Grigoriev I."/>
        </authorList>
    </citation>
    <scope>NUCLEOTIDE SEQUENCE</scope>
    <source>
        <strain evidence="3">ATCC 74209</strain>
    </source>
</reference>